<dbReference type="InterPro" id="IPR018201">
    <property type="entry name" value="Ketoacyl_synth_AS"/>
</dbReference>
<dbReference type="Pfam" id="PF00109">
    <property type="entry name" value="ketoacyl-synt"/>
    <property type="match status" value="1"/>
</dbReference>
<dbReference type="Proteomes" id="UP001548189">
    <property type="component" value="Unassembled WGS sequence"/>
</dbReference>
<dbReference type="InterPro" id="IPR036291">
    <property type="entry name" value="NAD(P)-bd_dom_sf"/>
</dbReference>
<dbReference type="InterPro" id="IPR042104">
    <property type="entry name" value="PKS_dehydratase_sf"/>
</dbReference>
<dbReference type="Gene3D" id="3.40.47.10">
    <property type="match status" value="1"/>
</dbReference>
<sequence>MNSNSQNDIAVIGIGCRFPDADRGDIFYHNLIEQRDSVTEIPKERWDVQSWYSKNKADNRIASMWGGFINGVDQFDARFFKIIPSEAEQLDPQQKLFLTCSWEALEDAGYVSKASHKNLQVGVYAGVTWNEFSLLANEYGYLNDTYRGAGSLYWGIPNRVSYFFDFKGPSISVDTACSSSLVAIDIAIQGLLNNDTDMALAGAVNLNLHPAKYLFLSSANFLSSEGKCRGFGEGGDGYVPSEGVAVIVLKRLQDAVASGDRIYGVIKGIATNHGGKATGYTVPNPMAHKAVIEAALNKAKVKADEISYVECHGTGTDLGDPIEIAGLKLAYQQSTDKKQFCAIGTVKSNIGHCEATAGVAGLVKILYSMQHKMLPATLHAQQPNKKIDFANSPFYLVTENQTWQNEAGELIAGLSSFGAGGTNSHCIIASYTAPQAHQILPAELIAEIMPLVVPVSATNEERAKAYCQELLTFLTNRKVNLINLSYTLTRRESFEYRVAFIVNTQQELQAQLQAFLQSTGSQQKVFSENLQEPVPTPVQNWLDNSISVAALQPQNCPATLIDLPKYCFEPRRSWLHEYSGLYEKTHNESAHQIISRIHPLIDSNCSNVNKGIFKKRLSRTEYYVDEHWIQENPVLPGVCLVEMSMSAARIYLNNEQVQAHDVWFLEPVNLRENAFIDLQIEVSLQGTDYRFEVFSQAGEVKHVTGKIKTPNPAIDSSDALAKTVEPSELATLKAACSNQLTEEQIYQNFGITRIVQLARFKVVKDYVYNETLAVARLKLDDWFVDSDTDGFNNSYGLNPTLLDGAVQTAMSHLFIRQGKQGTVLPFQMGACIRFARLQPFVNVIAQLKNAESKKYDIQIIDDNGICLARINDFVLRVYQDKSLDNNVLLFNQQPVAVEKIKQKDANNAAPGRPVCTLLTKSGEFTDLNTPQYWRKIIWDASLDENLESTSRELIQWLESAVHATPRILLTIDDLATHQVEALGDLNSAYQTVIEYHAQRLFNLAKLLAGTNINCEVIVVVAAGTPVANLISHAVKALLMTLNQEMNRVRYRMLDIETAQLEEPIESILRQECEQLANQLYIRYARAQRFYLENSPVTIESANQTDVKHWIVTGAGGALGQLTTEMLLNKGYSVIMLGRSPQSSAHQQRFSAYTKNDAAARECSAVYVQCDLTRESNPPEALQSILSSDSWQQANIGIVHCAGIVADATIMNKNWQGFASVMQAKVKTLFNLFTMLDSNLIKQLVLFSSITSLMGNRGQSDYAFANGLLDGMQQLVAQFHAQRSIQKTTQASNSSTLNVACLCWPYWQDGGMKISEEHLPGYINHFLTHPLPNENGIALLEQAITAKSFHAGVLYSNTSIDVLNGRMALKPMPASVEAKTSRAQSDLERTTNNSGADVSYAEQAENAQVASFDEIKNYLFWLFASNLKLDLNDDDLELELSDLGLDSIAQMDLITQIEKENRFGSISQTLLLDYPTLANLIEFFQQNYPSANYALETADV</sequence>
<feature type="domain" description="PKS/mFAS DH" evidence="10">
    <location>
        <begin position="591"/>
        <end position="884"/>
    </location>
</feature>
<feature type="region of interest" description="N-terminal hotdog fold" evidence="6">
    <location>
        <begin position="591"/>
        <end position="714"/>
    </location>
</feature>
<keyword evidence="4" id="KW-0597">Phosphoprotein</keyword>
<dbReference type="InterPro" id="IPR006162">
    <property type="entry name" value="Ppantetheine_attach_site"/>
</dbReference>
<feature type="active site" description="Proton acceptor; for dehydratase activity" evidence="6">
    <location>
        <position position="627"/>
    </location>
</feature>
<accession>A0ABV2BTX4</accession>
<evidence type="ECO:0000259" key="9">
    <source>
        <dbReference type="PROSITE" id="PS52004"/>
    </source>
</evidence>
<dbReference type="Pfam" id="PF00550">
    <property type="entry name" value="PP-binding"/>
    <property type="match status" value="1"/>
</dbReference>
<dbReference type="InterPro" id="IPR057326">
    <property type="entry name" value="KR_dom"/>
</dbReference>
<dbReference type="InterPro" id="IPR050091">
    <property type="entry name" value="PKS_NRPS_Biosynth_Enz"/>
</dbReference>
<evidence type="ECO:0000256" key="6">
    <source>
        <dbReference type="PROSITE-ProRule" id="PRU01363"/>
    </source>
</evidence>
<dbReference type="EMBL" id="JBEVCJ010000009">
    <property type="protein sequence ID" value="MET1255395.1"/>
    <property type="molecule type" value="Genomic_DNA"/>
</dbReference>
<evidence type="ECO:0000256" key="5">
    <source>
        <dbReference type="ARBA" id="ARBA00022679"/>
    </source>
</evidence>
<feature type="region of interest" description="Disordered" evidence="7">
    <location>
        <begin position="1373"/>
        <end position="1395"/>
    </location>
</feature>
<feature type="domain" description="Carrier" evidence="8">
    <location>
        <begin position="1409"/>
        <end position="1487"/>
    </location>
</feature>
<evidence type="ECO:0000259" key="10">
    <source>
        <dbReference type="PROSITE" id="PS52019"/>
    </source>
</evidence>
<evidence type="ECO:0000256" key="1">
    <source>
        <dbReference type="ARBA" id="ARBA00005194"/>
    </source>
</evidence>
<dbReference type="SUPFAM" id="SSF53901">
    <property type="entry name" value="Thiolase-like"/>
    <property type="match status" value="1"/>
</dbReference>
<dbReference type="PANTHER" id="PTHR43775">
    <property type="entry name" value="FATTY ACID SYNTHASE"/>
    <property type="match status" value="1"/>
</dbReference>
<comment type="pathway">
    <text evidence="1">Lipid metabolism; fatty acid biosynthesis.</text>
</comment>
<dbReference type="Pfam" id="PF14765">
    <property type="entry name" value="PS-DH"/>
    <property type="match status" value="1"/>
</dbReference>
<evidence type="ECO:0000256" key="4">
    <source>
        <dbReference type="ARBA" id="ARBA00022553"/>
    </source>
</evidence>
<evidence type="ECO:0000313" key="12">
    <source>
        <dbReference type="Proteomes" id="UP001548189"/>
    </source>
</evidence>
<dbReference type="SUPFAM" id="SSF47336">
    <property type="entry name" value="ACP-like"/>
    <property type="match status" value="1"/>
</dbReference>
<dbReference type="InterPro" id="IPR009081">
    <property type="entry name" value="PP-bd_ACP"/>
</dbReference>
<dbReference type="InterPro" id="IPR020807">
    <property type="entry name" value="PKS_DH"/>
</dbReference>
<dbReference type="InterPro" id="IPR036736">
    <property type="entry name" value="ACP-like_sf"/>
</dbReference>
<protein>
    <submittedName>
        <fullName evidence="11">SDR family NAD(P)-dependent oxidoreductase</fullName>
    </submittedName>
</protein>
<dbReference type="RefSeq" id="WP_353895980.1">
    <property type="nucleotide sequence ID" value="NZ_JBEVCJ010000009.1"/>
</dbReference>
<dbReference type="Pfam" id="PF21089">
    <property type="entry name" value="PKS_DH_N"/>
    <property type="match status" value="1"/>
</dbReference>
<keyword evidence="3" id="KW-0596">Phosphopantetheine</keyword>
<evidence type="ECO:0000256" key="3">
    <source>
        <dbReference type="ARBA" id="ARBA00022450"/>
    </source>
</evidence>
<dbReference type="SMART" id="SM00825">
    <property type="entry name" value="PKS_KS"/>
    <property type="match status" value="1"/>
</dbReference>
<gene>
    <name evidence="11" type="ORF">ABVT43_09680</name>
</gene>
<dbReference type="Gene3D" id="3.10.129.110">
    <property type="entry name" value="Polyketide synthase dehydratase"/>
    <property type="match status" value="1"/>
</dbReference>
<feature type="active site" description="Proton donor; for dehydratase activity" evidence="6">
    <location>
        <position position="803"/>
    </location>
</feature>
<dbReference type="Pfam" id="PF08659">
    <property type="entry name" value="KR"/>
    <property type="match status" value="1"/>
</dbReference>
<dbReference type="PROSITE" id="PS00012">
    <property type="entry name" value="PHOSPHOPANTETHEINE"/>
    <property type="match status" value="1"/>
</dbReference>
<dbReference type="Gene3D" id="1.10.1200.10">
    <property type="entry name" value="ACP-like"/>
    <property type="match status" value="1"/>
</dbReference>
<feature type="domain" description="Ketosynthase family 3 (KS3)" evidence="9">
    <location>
        <begin position="6"/>
        <end position="430"/>
    </location>
</feature>
<dbReference type="SMART" id="SM00826">
    <property type="entry name" value="PKS_DH"/>
    <property type="match status" value="1"/>
</dbReference>
<dbReference type="Gene3D" id="3.40.50.720">
    <property type="entry name" value="NAD(P)-binding Rossmann-like Domain"/>
    <property type="match status" value="1"/>
</dbReference>
<dbReference type="PROSITE" id="PS52004">
    <property type="entry name" value="KS3_2"/>
    <property type="match status" value="1"/>
</dbReference>
<dbReference type="PROSITE" id="PS52019">
    <property type="entry name" value="PKS_MFAS_DH"/>
    <property type="match status" value="1"/>
</dbReference>
<dbReference type="InterPro" id="IPR020841">
    <property type="entry name" value="PKS_Beta-ketoAc_synthase_dom"/>
</dbReference>
<organism evidence="11 12">
    <name type="scientific">Aliikangiella maris</name>
    <dbReference type="NCBI Taxonomy" id="3162458"/>
    <lineage>
        <taxon>Bacteria</taxon>
        <taxon>Pseudomonadati</taxon>
        <taxon>Pseudomonadota</taxon>
        <taxon>Gammaproteobacteria</taxon>
        <taxon>Oceanospirillales</taxon>
        <taxon>Pleioneaceae</taxon>
        <taxon>Aliikangiella</taxon>
    </lineage>
</organism>
<evidence type="ECO:0000256" key="2">
    <source>
        <dbReference type="ARBA" id="ARBA00006484"/>
    </source>
</evidence>
<evidence type="ECO:0000313" key="11">
    <source>
        <dbReference type="EMBL" id="MET1255395.1"/>
    </source>
</evidence>
<proteinExistence type="inferred from homology"/>
<comment type="caution">
    <text evidence="11">The sequence shown here is derived from an EMBL/GenBank/DDBJ whole genome shotgun (WGS) entry which is preliminary data.</text>
</comment>
<dbReference type="InterPro" id="IPR016039">
    <property type="entry name" value="Thiolase-like"/>
</dbReference>
<feature type="region of interest" description="C-terminal hotdog fold" evidence="6">
    <location>
        <begin position="737"/>
        <end position="884"/>
    </location>
</feature>
<evidence type="ECO:0000256" key="7">
    <source>
        <dbReference type="SAM" id="MobiDB-lite"/>
    </source>
</evidence>
<dbReference type="InterPro" id="IPR014031">
    <property type="entry name" value="Ketoacyl_synth_C"/>
</dbReference>
<dbReference type="Pfam" id="PF16197">
    <property type="entry name" value="KAsynt_C_assoc"/>
    <property type="match status" value="1"/>
</dbReference>
<dbReference type="InterPro" id="IPR013968">
    <property type="entry name" value="PKS_KR"/>
</dbReference>
<dbReference type="InterPro" id="IPR014030">
    <property type="entry name" value="Ketoacyl_synth_N"/>
</dbReference>
<dbReference type="InterPro" id="IPR049552">
    <property type="entry name" value="PKS_DH_N"/>
</dbReference>
<dbReference type="PROSITE" id="PS00606">
    <property type="entry name" value="KS3_1"/>
    <property type="match status" value="1"/>
</dbReference>
<comment type="similarity">
    <text evidence="2">Belongs to the short-chain dehydrogenases/reductases (SDR) family.</text>
</comment>
<keyword evidence="5" id="KW-0808">Transferase</keyword>
<dbReference type="InterPro" id="IPR049900">
    <property type="entry name" value="PKS_mFAS_DH"/>
</dbReference>
<dbReference type="SUPFAM" id="SSF51735">
    <property type="entry name" value="NAD(P)-binding Rossmann-fold domains"/>
    <property type="match status" value="1"/>
</dbReference>
<dbReference type="InterPro" id="IPR049551">
    <property type="entry name" value="PKS_DH_C"/>
</dbReference>
<keyword evidence="12" id="KW-1185">Reference proteome</keyword>
<dbReference type="InterPro" id="IPR032821">
    <property type="entry name" value="PKS_assoc"/>
</dbReference>
<dbReference type="PANTHER" id="PTHR43775:SF37">
    <property type="entry name" value="SI:DKEY-61P9.11"/>
    <property type="match status" value="1"/>
</dbReference>
<dbReference type="PROSITE" id="PS50075">
    <property type="entry name" value="CARRIER"/>
    <property type="match status" value="1"/>
</dbReference>
<dbReference type="SMART" id="SM00822">
    <property type="entry name" value="PKS_KR"/>
    <property type="match status" value="1"/>
</dbReference>
<dbReference type="Pfam" id="PF02801">
    <property type="entry name" value="Ketoacyl-synt_C"/>
    <property type="match status" value="1"/>
</dbReference>
<dbReference type="CDD" id="cd00833">
    <property type="entry name" value="PKS"/>
    <property type="match status" value="1"/>
</dbReference>
<evidence type="ECO:0000259" key="8">
    <source>
        <dbReference type="PROSITE" id="PS50075"/>
    </source>
</evidence>
<reference evidence="11 12" key="1">
    <citation type="submission" date="2024-06" db="EMBL/GenBank/DDBJ databases">
        <authorList>
            <person name="Li F."/>
        </authorList>
    </citation>
    <scope>NUCLEOTIDE SEQUENCE [LARGE SCALE GENOMIC DNA]</scope>
    <source>
        <strain evidence="11 12">GXAS 311</strain>
    </source>
</reference>
<dbReference type="Gene3D" id="1.10.1240.100">
    <property type="match status" value="1"/>
</dbReference>
<name>A0ABV2BTX4_9GAMM</name>